<dbReference type="Pfam" id="PF00023">
    <property type="entry name" value="Ank"/>
    <property type="match status" value="1"/>
</dbReference>
<dbReference type="InterPro" id="IPR002110">
    <property type="entry name" value="Ankyrin_rpt"/>
</dbReference>
<evidence type="ECO:0000313" key="4">
    <source>
        <dbReference type="EMBL" id="KAK8898747.1"/>
    </source>
</evidence>
<dbReference type="PANTHER" id="PTHR24198:SF165">
    <property type="entry name" value="ANKYRIN REPEAT-CONTAINING PROTEIN-RELATED"/>
    <property type="match status" value="1"/>
</dbReference>
<keyword evidence="2 3" id="KW-0040">ANK repeat</keyword>
<dbReference type="PROSITE" id="PS50297">
    <property type="entry name" value="ANK_REP_REGION"/>
    <property type="match status" value="1"/>
</dbReference>
<dbReference type="Pfam" id="PF12796">
    <property type="entry name" value="Ank_2"/>
    <property type="match status" value="2"/>
</dbReference>
<evidence type="ECO:0000256" key="2">
    <source>
        <dbReference type="ARBA" id="ARBA00023043"/>
    </source>
</evidence>
<feature type="repeat" description="ANK" evidence="3">
    <location>
        <begin position="419"/>
        <end position="441"/>
    </location>
</feature>
<sequence>MKRFIDIITKAYDNIQNYFKNEQEEEDDDEIKNYIEDIKTIQENILEYLESKQSADDELINLNYSFTCQEIFKDKLKFKMILRLISKIADNHNRAENLFQKIENFLKSNENEIKSAFSNDQIFHIFKNNKKILLFLFSEKIIIPNYHIFSIITNYKNTLKSYPSFFYPEFKSFFNDELIKKYNIDKIDPEEFEEKRQIGEREFYISKLIREDLIDEFIIYVSKTNISLSSVINQSIFETNNFLIDKTPTLIEYAAFFGSIQIFHFIRLNNIELTPSLWTYAIHGRNYEIIHLLEENHVFPSSYKECLIESIKCHHNEITDYIRNNYCDNNDLNSNVFIQSIKYYNFIYFSEKRMKQSKNIFYFLCKYDYCQLIKLLVDRKFNNLDINMRYTKKIDNKKDGYEKLLINVQYHQVEKQYQEEKTPLIVAVEKGNQEIVEFLLQQINIDADSKFESTFSFYSDGKYAYIDGGEKKSIIYIASEKGYSEIVQLLINRKNININEINNSNNGICDKHLSALHIAIENEDIEIIKILLNVNNIDTNLLEIEYQYPKVKYEKAPIIIAIEKNNSQIVQLLLSNIKTDPNLFYNHYTLGFVRGQFPCERYENLVEKLTPLQVSIEKENIENIQILLSNEKINVNESGFKFIKAIKRDDYHIKLNQSALHFAVQKNSIDIVQMLLSHQEIDVNSVAIYEYIEFRSSKTNKIEEKTALLIAVENDNYQITEELLKNKKIDKNKKLNHLSKEKQLIEYITAFDIAIQKRYTEIINILK</sequence>
<gene>
    <name evidence="4" type="ORF">M9Y10_001039</name>
</gene>
<reference evidence="4 5" key="1">
    <citation type="submission" date="2024-04" db="EMBL/GenBank/DDBJ databases">
        <title>Tritrichomonas musculus Genome.</title>
        <authorList>
            <person name="Alves-Ferreira E."/>
            <person name="Grigg M."/>
            <person name="Lorenzi H."/>
            <person name="Galac M."/>
        </authorList>
    </citation>
    <scope>NUCLEOTIDE SEQUENCE [LARGE SCALE GENOMIC DNA]</scope>
    <source>
        <strain evidence="4 5">EAF2021</strain>
    </source>
</reference>
<evidence type="ECO:0000256" key="3">
    <source>
        <dbReference type="PROSITE-ProRule" id="PRU00023"/>
    </source>
</evidence>
<dbReference type="SUPFAM" id="SSF48403">
    <property type="entry name" value="Ankyrin repeat"/>
    <property type="match status" value="2"/>
</dbReference>
<dbReference type="PANTHER" id="PTHR24198">
    <property type="entry name" value="ANKYRIN REPEAT AND PROTEIN KINASE DOMAIN-CONTAINING PROTEIN"/>
    <property type="match status" value="1"/>
</dbReference>
<dbReference type="SMART" id="SM00248">
    <property type="entry name" value="ANK"/>
    <property type="match status" value="8"/>
</dbReference>
<keyword evidence="5" id="KW-1185">Reference proteome</keyword>
<dbReference type="EMBL" id="JAPFFF010000001">
    <property type="protein sequence ID" value="KAK8898747.1"/>
    <property type="molecule type" value="Genomic_DNA"/>
</dbReference>
<dbReference type="PROSITE" id="PS50088">
    <property type="entry name" value="ANK_REPEAT"/>
    <property type="match status" value="1"/>
</dbReference>
<evidence type="ECO:0000313" key="5">
    <source>
        <dbReference type="Proteomes" id="UP001470230"/>
    </source>
</evidence>
<dbReference type="Gene3D" id="1.25.40.20">
    <property type="entry name" value="Ankyrin repeat-containing domain"/>
    <property type="match status" value="3"/>
</dbReference>
<evidence type="ECO:0000256" key="1">
    <source>
        <dbReference type="ARBA" id="ARBA00022737"/>
    </source>
</evidence>
<evidence type="ECO:0008006" key="6">
    <source>
        <dbReference type="Google" id="ProtNLM"/>
    </source>
</evidence>
<comment type="caution">
    <text evidence="4">The sequence shown here is derived from an EMBL/GenBank/DDBJ whole genome shotgun (WGS) entry which is preliminary data.</text>
</comment>
<keyword evidence="1" id="KW-0677">Repeat</keyword>
<name>A0ABR2L5X4_9EUKA</name>
<proteinExistence type="predicted"/>
<dbReference type="Proteomes" id="UP001470230">
    <property type="component" value="Unassembled WGS sequence"/>
</dbReference>
<protein>
    <recommendedName>
        <fullName evidence="6">DUF3447 domain-containing protein</fullName>
    </recommendedName>
</protein>
<organism evidence="4 5">
    <name type="scientific">Tritrichomonas musculus</name>
    <dbReference type="NCBI Taxonomy" id="1915356"/>
    <lineage>
        <taxon>Eukaryota</taxon>
        <taxon>Metamonada</taxon>
        <taxon>Parabasalia</taxon>
        <taxon>Tritrichomonadida</taxon>
        <taxon>Tritrichomonadidae</taxon>
        <taxon>Tritrichomonas</taxon>
    </lineage>
</organism>
<accession>A0ABR2L5X4</accession>
<dbReference type="InterPro" id="IPR036770">
    <property type="entry name" value="Ankyrin_rpt-contain_sf"/>
</dbReference>